<dbReference type="Gene3D" id="3.40.50.300">
    <property type="entry name" value="P-loop containing nucleotide triphosphate hydrolases"/>
    <property type="match status" value="2"/>
</dbReference>
<keyword evidence="1" id="KW-0547">Nucleotide-binding</keyword>
<protein>
    <submittedName>
        <fullName evidence="1">ATP-binding protein</fullName>
    </submittedName>
</protein>
<evidence type="ECO:0000313" key="1">
    <source>
        <dbReference type="EMBL" id="MFD1674796.1"/>
    </source>
</evidence>
<evidence type="ECO:0000313" key="2">
    <source>
        <dbReference type="Proteomes" id="UP001597079"/>
    </source>
</evidence>
<comment type="caution">
    <text evidence="1">The sequence shown here is derived from an EMBL/GenBank/DDBJ whole genome shotgun (WGS) entry which is preliminary data.</text>
</comment>
<reference evidence="2" key="1">
    <citation type="journal article" date="2019" name="Int. J. Syst. Evol. Microbiol.">
        <title>The Global Catalogue of Microorganisms (GCM) 10K type strain sequencing project: providing services to taxonomists for standard genome sequencing and annotation.</title>
        <authorList>
            <consortium name="The Broad Institute Genomics Platform"/>
            <consortium name="The Broad Institute Genome Sequencing Center for Infectious Disease"/>
            <person name="Wu L."/>
            <person name="Ma J."/>
        </authorList>
    </citation>
    <scope>NUCLEOTIDE SEQUENCE [LARGE SCALE GENOMIC DNA]</scope>
    <source>
        <strain evidence="2">CGMCC 1.12286</strain>
    </source>
</reference>
<dbReference type="SUPFAM" id="SSF52540">
    <property type="entry name" value="P-loop containing nucleoside triphosphate hydrolases"/>
    <property type="match status" value="1"/>
</dbReference>
<dbReference type="RefSeq" id="WP_377942666.1">
    <property type="nucleotide sequence ID" value="NZ_JBHUCX010000021.1"/>
</dbReference>
<dbReference type="InterPro" id="IPR027417">
    <property type="entry name" value="P-loop_NTPase"/>
</dbReference>
<organism evidence="1 2">
    <name type="scientific">Alicyclobacillus fodiniaquatilis</name>
    <dbReference type="NCBI Taxonomy" id="1661150"/>
    <lineage>
        <taxon>Bacteria</taxon>
        <taxon>Bacillati</taxon>
        <taxon>Bacillota</taxon>
        <taxon>Bacilli</taxon>
        <taxon>Bacillales</taxon>
        <taxon>Alicyclobacillaceae</taxon>
        <taxon>Alicyclobacillus</taxon>
    </lineage>
</organism>
<dbReference type="InterPro" id="IPR051162">
    <property type="entry name" value="T4SS_component"/>
</dbReference>
<dbReference type="PANTHER" id="PTHR30121:SF11">
    <property type="entry name" value="AAA+ ATPASE DOMAIN-CONTAINING PROTEIN"/>
    <property type="match status" value="1"/>
</dbReference>
<dbReference type="GO" id="GO:0005524">
    <property type="term" value="F:ATP binding"/>
    <property type="evidence" value="ECO:0007669"/>
    <property type="project" value="UniProtKB-KW"/>
</dbReference>
<dbReference type="EMBL" id="JBHUCX010000021">
    <property type="protein sequence ID" value="MFD1674796.1"/>
    <property type="molecule type" value="Genomic_DNA"/>
</dbReference>
<dbReference type="PANTHER" id="PTHR30121">
    <property type="entry name" value="UNCHARACTERIZED PROTEIN YJGR-RELATED"/>
    <property type="match status" value="1"/>
</dbReference>
<accession>A0ABW4JGJ0</accession>
<dbReference type="Proteomes" id="UP001597079">
    <property type="component" value="Unassembled WGS sequence"/>
</dbReference>
<gene>
    <name evidence="1" type="ORF">ACFSB2_08810</name>
</gene>
<keyword evidence="1" id="KW-0067">ATP-binding</keyword>
<proteinExistence type="predicted"/>
<keyword evidence="2" id="KW-1185">Reference proteome</keyword>
<sequence>MTDLQSRKPNPFTFYRVALPSDHPVSAQQAHTFLQSLSGILWQKRMLVSQRPLPFRFFIVKEPGESIIRLYVGVPTVRDSSIQSAFRSTYPQVHLIAEPSPSFLNPHIDRHTRAMSFRKGGQGLDPWLPLASLRVGEAGDPLDYLLDAFGSDVSGRWVFEVWFSPIRDTKFRRTLMKKAQPPGNRGSSGKALSEILSEIFGKSPLPSQSMQPVPDPYAEQRPMVRARLLSNHRPYRVSIRLLAGGSTSIRAHLHAVLGAMGHLRETGWIVPSRITKRRLAKAMRQGTPTQPMWWTSGELASLVHLPDSRQPGFRYVATAQGLVLPPPKWKNQGLRLGWSNFPGREGQPIHIPFAQAAKHTFLAGATGSGKTTTLLQIMLGLVEQMQTNPDTAPGFTFFDPHGGAIERLLAHIPPSLHHKVHVIPLGPTDYPRGLNLFRMDHRSDAEAITGEFVTTLQELWPGSRPRSEHYLRNNVLSLLQQPPQTVLGIAHLFSNARFRSDLIPKLPPHLQYFWLQEFAEIRNIADHLGPIWNKLGALTTYPSLRRILGQTQSAIDTRTVMDEGDIVLIDGSGCTTDAIKIVAGLYLIDLHFTCKRRPEHRSRLHLFIGDESHLYSVNVLQKILAEDRKFGLSLFLATQYLDQLPDPILAGILGNVGTLILLQLGGPDADRLTRWLKPDVSSRQLMTLPEMHALVRTKLEGGVTELFTMQNSIVSSGNEDWARQAIDRSNREDGRPAEAVDRDIEAMYERSNRTTHEQMGFQ</sequence>
<name>A0ABW4JGJ0_9BACL</name>